<dbReference type="AlphaFoldDB" id="A0AAW1G8R7"/>
<keyword evidence="2" id="KW-1185">Reference proteome</keyword>
<reference evidence="1 2" key="1">
    <citation type="journal article" date="2024" name="Genome Biol. Evol.">
        <title>Chromosome-level genome assembly of the viviparous eelpout Zoarces viviparus.</title>
        <authorList>
            <person name="Fuhrmann N."/>
            <person name="Brasseur M.V."/>
            <person name="Bakowski C.E."/>
            <person name="Podsiadlowski L."/>
            <person name="Prost S."/>
            <person name="Krehenwinkel H."/>
            <person name="Mayer C."/>
        </authorList>
    </citation>
    <scope>NUCLEOTIDE SEQUENCE [LARGE SCALE GENOMIC DNA]</scope>
    <source>
        <strain evidence="1">NO-MEL_2022_Ind0_liver</strain>
    </source>
</reference>
<name>A0AAW1G8R7_ZOAVI</name>
<gene>
    <name evidence="1" type="ORF">VZT92_000909</name>
</gene>
<dbReference type="Proteomes" id="UP001488805">
    <property type="component" value="Unassembled WGS sequence"/>
</dbReference>
<evidence type="ECO:0000313" key="2">
    <source>
        <dbReference type="Proteomes" id="UP001488805"/>
    </source>
</evidence>
<sequence>MKLPPPSALPRCYGGEPIMAGSLASLLAGDMGDGLTSRAPMLRYAAQTHSPRPTPSPLTGICKKKRSRSFAVLRPPA</sequence>
<comment type="caution">
    <text evidence="1">The sequence shown here is derived from an EMBL/GenBank/DDBJ whole genome shotgun (WGS) entry which is preliminary data.</text>
</comment>
<proteinExistence type="predicted"/>
<organism evidence="1 2">
    <name type="scientific">Zoarces viviparus</name>
    <name type="common">Viviparous eelpout</name>
    <name type="synonym">Blennius viviparus</name>
    <dbReference type="NCBI Taxonomy" id="48416"/>
    <lineage>
        <taxon>Eukaryota</taxon>
        <taxon>Metazoa</taxon>
        <taxon>Chordata</taxon>
        <taxon>Craniata</taxon>
        <taxon>Vertebrata</taxon>
        <taxon>Euteleostomi</taxon>
        <taxon>Actinopterygii</taxon>
        <taxon>Neopterygii</taxon>
        <taxon>Teleostei</taxon>
        <taxon>Neoteleostei</taxon>
        <taxon>Acanthomorphata</taxon>
        <taxon>Eupercaria</taxon>
        <taxon>Perciformes</taxon>
        <taxon>Cottioidei</taxon>
        <taxon>Zoarcales</taxon>
        <taxon>Zoarcidae</taxon>
        <taxon>Zoarcinae</taxon>
        <taxon>Zoarces</taxon>
    </lineage>
</organism>
<evidence type="ECO:0000313" key="1">
    <source>
        <dbReference type="EMBL" id="KAK9543102.1"/>
    </source>
</evidence>
<dbReference type="EMBL" id="JBCEZU010000001">
    <property type="protein sequence ID" value="KAK9543102.1"/>
    <property type="molecule type" value="Genomic_DNA"/>
</dbReference>
<protein>
    <submittedName>
        <fullName evidence="1">Uncharacterized protein</fullName>
    </submittedName>
</protein>
<accession>A0AAW1G8R7</accession>